<dbReference type="PANTHER" id="PTHR33223">
    <property type="entry name" value="CCHC-TYPE DOMAIN-CONTAINING PROTEIN"/>
    <property type="match status" value="1"/>
</dbReference>
<comment type="caution">
    <text evidence="2">The sequence shown here is derived from an EMBL/GenBank/DDBJ whole genome shotgun (WGS) entry which is preliminary data.</text>
</comment>
<reference evidence="2 3" key="1">
    <citation type="journal article" date="2018" name="Front. Plant Sci.">
        <title>Red Clover (Trifolium pratense) and Zigzag Clover (T. medium) - A Picture of Genomic Similarities and Differences.</title>
        <authorList>
            <person name="Dluhosova J."/>
            <person name="Istvanek J."/>
            <person name="Nedelnik J."/>
            <person name="Repkova J."/>
        </authorList>
    </citation>
    <scope>NUCLEOTIDE SEQUENCE [LARGE SCALE GENOMIC DNA]</scope>
    <source>
        <strain evidence="3">cv. 10/8</strain>
        <tissue evidence="2">Leaf</tissue>
    </source>
</reference>
<feature type="compositionally biased region" description="Basic and acidic residues" evidence="1">
    <location>
        <begin position="205"/>
        <end position="217"/>
    </location>
</feature>
<name>A0A392MTG8_9FABA</name>
<dbReference type="EMBL" id="LXQA010018019">
    <property type="protein sequence ID" value="MCH90299.1"/>
    <property type="molecule type" value="Genomic_DNA"/>
</dbReference>
<gene>
    <name evidence="2" type="ORF">A2U01_0011212</name>
</gene>
<evidence type="ECO:0000313" key="2">
    <source>
        <dbReference type="EMBL" id="MCH90299.1"/>
    </source>
</evidence>
<accession>A0A392MTG8</accession>
<evidence type="ECO:0000256" key="1">
    <source>
        <dbReference type="SAM" id="MobiDB-lite"/>
    </source>
</evidence>
<protein>
    <submittedName>
        <fullName evidence="2">Retropepsin-like protein</fullName>
    </submittedName>
</protein>
<evidence type="ECO:0000313" key="3">
    <source>
        <dbReference type="Proteomes" id="UP000265520"/>
    </source>
</evidence>
<feature type="compositionally biased region" description="Low complexity" evidence="1">
    <location>
        <begin position="147"/>
        <end position="161"/>
    </location>
</feature>
<dbReference type="AlphaFoldDB" id="A0A392MTG8"/>
<organism evidence="2 3">
    <name type="scientific">Trifolium medium</name>
    <dbReference type="NCBI Taxonomy" id="97028"/>
    <lineage>
        <taxon>Eukaryota</taxon>
        <taxon>Viridiplantae</taxon>
        <taxon>Streptophyta</taxon>
        <taxon>Embryophyta</taxon>
        <taxon>Tracheophyta</taxon>
        <taxon>Spermatophyta</taxon>
        <taxon>Magnoliopsida</taxon>
        <taxon>eudicotyledons</taxon>
        <taxon>Gunneridae</taxon>
        <taxon>Pentapetalae</taxon>
        <taxon>rosids</taxon>
        <taxon>fabids</taxon>
        <taxon>Fabales</taxon>
        <taxon>Fabaceae</taxon>
        <taxon>Papilionoideae</taxon>
        <taxon>50 kb inversion clade</taxon>
        <taxon>NPAAA clade</taxon>
        <taxon>Hologalegina</taxon>
        <taxon>IRL clade</taxon>
        <taxon>Trifolieae</taxon>
        <taxon>Trifolium</taxon>
    </lineage>
</organism>
<feature type="non-terminal residue" evidence="2">
    <location>
        <position position="1"/>
    </location>
</feature>
<feature type="non-terminal residue" evidence="2">
    <location>
        <position position="367"/>
    </location>
</feature>
<feature type="region of interest" description="Disordered" evidence="1">
    <location>
        <begin position="147"/>
        <end position="174"/>
    </location>
</feature>
<feature type="region of interest" description="Disordered" evidence="1">
    <location>
        <begin position="199"/>
        <end position="243"/>
    </location>
</feature>
<keyword evidence="3" id="KW-1185">Reference proteome</keyword>
<dbReference type="PANTHER" id="PTHR33223:SF3">
    <property type="match status" value="1"/>
</dbReference>
<sequence length="367" mass="40577">ERFKHLVSSCPQHQISEQLLIQYFYEGLIPMDRNILDAASGGALVDKTPAAARALIENMSLNSQQFTTRNNFVAHTRGVCGICTSSEHPTDTCPILHDESITELPQAYAANVYNQSNIYNAPDLSTNKYHPSWRNHQLLRYGNPTAQQLQQQLQVPLSQPTQPTPPPTVATSGPSLEDVVKQMASSINDLKTQKVEAVVGTSAKTSDKKDKNLEKNKSTPIAPAPTPNTPASSPEPDKEYSIPLPFPQKAVKSIVTGQSNEERDILDVFKKVEVNIPLIEAIKQVPKYAKCLKEMCTNKRKLKGNSRVNMSRNVSSIIEQTELPEKCEDLGVFTVPCTIGNTEFGLVIQLANRSITRRKKIHTLGLP</sequence>
<dbReference type="Proteomes" id="UP000265520">
    <property type="component" value="Unassembled WGS sequence"/>
</dbReference>
<proteinExistence type="predicted"/>